<evidence type="ECO:0000313" key="2">
    <source>
        <dbReference type="Proteomes" id="UP001497482"/>
    </source>
</evidence>
<evidence type="ECO:0000313" key="1">
    <source>
        <dbReference type="EMBL" id="CAL1594945.1"/>
    </source>
</evidence>
<name>A0AAV2L3U8_KNICA</name>
<organism evidence="1 2">
    <name type="scientific">Knipowitschia caucasica</name>
    <name type="common">Caucasian dwarf goby</name>
    <name type="synonym">Pomatoschistus caucasicus</name>
    <dbReference type="NCBI Taxonomy" id="637954"/>
    <lineage>
        <taxon>Eukaryota</taxon>
        <taxon>Metazoa</taxon>
        <taxon>Chordata</taxon>
        <taxon>Craniata</taxon>
        <taxon>Vertebrata</taxon>
        <taxon>Euteleostomi</taxon>
        <taxon>Actinopterygii</taxon>
        <taxon>Neopterygii</taxon>
        <taxon>Teleostei</taxon>
        <taxon>Neoteleostei</taxon>
        <taxon>Acanthomorphata</taxon>
        <taxon>Gobiaria</taxon>
        <taxon>Gobiiformes</taxon>
        <taxon>Gobioidei</taxon>
        <taxon>Gobiidae</taxon>
        <taxon>Gobiinae</taxon>
        <taxon>Knipowitschia</taxon>
    </lineage>
</organism>
<dbReference type="AlphaFoldDB" id="A0AAV2L3U8"/>
<dbReference type="EMBL" id="OZ035842">
    <property type="protein sequence ID" value="CAL1594945.1"/>
    <property type="molecule type" value="Genomic_DNA"/>
</dbReference>
<keyword evidence="2" id="KW-1185">Reference proteome</keyword>
<reference evidence="1 2" key="1">
    <citation type="submission" date="2024-04" db="EMBL/GenBank/DDBJ databases">
        <authorList>
            <person name="Waldvogel A.-M."/>
            <person name="Schoenle A."/>
        </authorList>
    </citation>
    <scope>NUCLEOTIDE SEQUENCE [LARGE SCALE GENOMIC DNA]</scope>
</reference>
<proteinExistence type="predicted"/>
<gene>
    <name evidence="1" type="ORF">KC01_LOCUS23845</name>
</gene>
<sequence length="158" mass="16963">MSHEIHFLFSSTYFLSEFGTQWSPYPIGHGTAQAHGGHKAQSIAFGIRDEADPRPLSAQTLAALCAAAARDCVEPCGGCGSGKAQAEGHTGNRQEAQWKMGFQDTSTDISAAAVAEITGGGMRPRLTLQEHALWPSQTEPRSRWTRDLTVSISAHVVK</sequence>
<protein>
    <submittedName>
        <fullName evidence="1">Uncharacterized protein</fullName>
    </submittedName>
</protein>
<dbReference type="Proteomes" id="UP001497482">
    <property type="component" value="Chromosome 20"/>
</dbReference>
<accession>A0AAV2L3U8</accession>